<proteinExistence type="predicted"/>
<evidence type="ECO:0000259" key="1">
    <source>
        <dbReference type="Pfam" id="PF14065"/>
    </source>
</evidence>
<reference evidence="4" key="2">
    <citation type="submission" date="2016-11" db="EMBL/GenBank/DDBJ databases">
        <authorList>
            <person name="Varghese N."/>
            <person name="Submissions S."/>
        </authorList>
    </citation>
    <scope>NUCLEOTIDE SEQUENCE [LARGE SCALE GENOMIC DNA]</scope>
    <source>
        <strain evidence="4">DSM 19859</strain>
    </source>
</reference>
<sequence>MLYESLEILREQVEIYLEEMDLGTNLVTLDSIAHFIDKPNRDNQPLDNKIVVSLLNLQEEVTLKNQRNYTVQSGKPVYKNTPVFVNAYILFTCNRLEYAFSLRSLAAILQFFQGKNSFNHKNTLFSRNTQVMQAVKEFQFTIELYTPSFEELNYIWSMNGGKAYPAAIYKLNILSLEREHVLDEGALLTQVNTNFKHLTS</sequence>
<evidence type="ECO:0000313" key="3">
    <source>
        <dbReference type="EMBL" id="SHI03157.1"/>
    </source>
</evidence>
<dbReference type="Pfam" id="PF14065">
    <property type="entry name" value="Pvc16_N"/>
    <property type="match status" value="1"/>
</dbReference>
<dbReference type="RefSeq" id="WP_072982225.1">
    <property type="nucleotide sequence ID" value="NZ_FQXT01000003.1"/>
</dbReference>
<dbReference type="InterPro" id="IPR025351">
    <property type="entry name" value="Pvc16_N"/>
</dbReference>
<reference evidence="2 5" key="3">
    <citation type="submission" date="2018-07" db="EMBL/GenBank/DDBJ databases">
        <title>Leeuwenhoekiella genomics.</title>
        <authorList>
            <person name="Tahon G."/>
            <person name="Willems A."/>
        </authorList>
    </citation>
    <scope>NUCLEOTIDE SEQUENCE [LARGE SCALE GENOMIC DNA]</scope>
    <source>
        <strain evidence="2 5">LMG 24856</strain>
    </source>
</reference>
<gene>
    <name evidence="2" type="ORF">DSM01_1005</name>
    <name evidence="3" type="ORF">SAMN04487999_1710</name>
</gene>
<evidence type="ECO:0000313" key="4">
    <source>
        <dbReference type="Proteomes" id="UP000184240"/>
    </source>
</evidence>
<evidence type="ECO:0000313" key="2">
    <source>
        <dbReference type="EMBL" id="RXG30255.1"/>
    </source>
</evidence>
<reference evidence="3" key="1">
    <citation type="submission" date="2016-11" db="EMBL/GenBank/DDBJ databases">
        <authorList>
            <person name="Jaros S."/>
            <person name="Januszkiewicz K."/>
            <person name="Wedrychowicz H."/>
        </authorList>
    </citation>
    <scope>NUCLEOTIDE SEQUENCE [LARGE SCALE GENOMIC DNA]</scope>
    <source>
        <strain evidence="3">DSM 19859</strain>
    </source>
</reference>
<keyword evidence="5" id="KW-1185">Reference proteome</keyword>
<dbReference type="AlphaFoldDB" id="A0A1M5XTM7"/>
<dbReference type="Proteomes" id="UP000290037">
    <property type="component" value="Unassembled WGS sequence"/>
</dbReference>
<organism evidence="3 4">
    <name type="scientific">Leeuwenhoekiella palythoae</name>
    <dbReference type="NCBI Taxonomy" id="573501"/>
    <lineage>
        <taxon>Bacteria</taxon>
        <taxon>Pseudomonadati</taxon>
        <taxon>Bacteroidota</taxon>
        <taxon>Flavobacteriia</taxon>
        <taxon>Flavobacteriales</taxon>
        <taxon>Flavobacteriaceae</taxon>
        <taxon>Leeuwenhoekiella</taxon>
    </lineage>
</organism>
<name>A0A1M5XTM7_9FLAO</name>
<dbReference type="EMBL" id="FQXT01000003">
    <property type="protein sequence ID" value="SHI03157.1"/>
    <property type="molecule type" value="Genomic_DNA"/>
</dbReference>
<dbReference type="Proteomes" id="UP000184240">
    <property type="component" value="Unassembled WGS sequence"/>
</dbReference>
<evidence type="ECO:0000313" key="5">
    <source>
        <dbReference type="Proteomes" id="UP000290037"/>
    </source>
</evidence>
<dbReference type="STRING" id="573501.SAMN04487999_1710"/>
<protein>
    <recommendedName>
        <fullName evidence="1">Pvc16 N-terminal domain-containing protein</fullName>
    </recommendedName>
</protein>
<dbReference type="OrthoDB" id="7560784at2"/>
<dbReference type="EMBL" id="QOVN01000002">
    <property type="protein sequence ID" value="RXG30255.1"/>
    <property type="molecule type" value="Genomic_DNA"/>
</dbReference>
<accession>A0A1M5XTM7</accession>
<feature type="domain" description="Pvc16 N-terminal" evidence="1">
    <location>
        <begin position="7"/>
        <end position="185"/>
    </location>
</feature>